<gene>
    <name evidence="1" type="ORF">M437DRAFT_67260</name>
</gene>
<dbReference type="SUPFAM" id="SSF52799">
    <property type="entry name" value="(Phosphotyrosine protein) phosphatases II"/>
    <property type="match status" value="1"/>
</dbReference>
<name>A0A074VKP5_AURM1</name>
<dbReference type="GO" id="GO:0004721">
    <property type="term" value="F:phosphoprotein phosphatase activity"/>
    <property type="evidence" value="ECO:0007669"/>
    <property type="project" value="InterPro"/>
</dbReference>
<protein>
    <submittedName>
        <fullName evidence="1">Uncharacterized protein</fullName>
    </submittedName>
</protein>
<dbReference type="InterPro" id="IPR029021">
    <property type="entry name" value="Prot-tyrosine_phosphatase-like"/>
</dbReference>
<dbReference type="AlphaFoldDB" id="A0A074VKP5"/>
<dbReference type="PANTHER" id="PTHR31126:SF10">
    <property type="entry name" value="PROTEIN PHOSPHATASE, PUTATIVE (AFU_ORTHOLOGUE AFUA_6G06650)-RELATED"/>
    <property type="match status" value="1"/>
</dbReference>
<dbReference type="InterPro" id="IPR026893">
    <property type="entry name" value="Tyr/Ser_Pase_IphP-type"/>
</dbReference>
<organism evidence="1 2">
    <name type="scientific">Aureobasidium melanogenum (strain CBS 110374)</name>
    <name type="common">Aureobasidium pullulans var. melanogenum</name>
    <dbReference type="NCBI Taxonomy" id="1043003"/>
    <lineage>
        <taxon>Eukaryota</taxon>
        <taxon>Fungi</taxon>
        <taxon>Dikarya</taxon>
        <taxon>Ascomycota</taxon>
        <taxon>Pezizomycotina</taxon>
        <taxon>Dothideomycetes</taxon>
        <taxon>Dothideomycetidae</taxon>
        <taxon>Dothideales</taxon>
        <taxon>Saccotheciaceae</taxon>
        <taxon>Aureobasidium</taxon>
    </lineage>
</organism>
<reference evidence="1 2" key="1">
    <citation type="journal article" date="2014" name="BMC Genomics">
        <title>Genome sequencing of four Aureobasidium pullulans varieties: biotechnological potential, stress tolerance, and description of new species.</title>
        <authorList>
            <person name="Gostin Ar C."/>
            <person name="Ohm R.A."/>
            <person name="Kogej T."/>
            <person name="Sonjak S."/>
            <person name="Turk M."/>
            <person name="Zajc J."/>
            <person name="Zalar P."/>
            <person name="Grube M."/>
            <person name="Sun H."/>
            <person name="Han J."/>
            <person name="Sharma A."/>
            <person name="Chiniquy J."/>
            <person name="Ngan C.Y."/>
            <person name="Lipzen A."/>
            <person name="Barry K."/>
            <person name="Grigoriev I.V."/>
            <person name="Gunde-Cimerman N."/>
        </authorList>
    </citation>
    <scope>NUCLEOTIDE SEQUENCE [LARGE SCALE GENOMIC DNA]</scope>
    <source>
        <strain evidence="1 2">CBS 110374</strain>
    </source>
</reference>
<dbReference type="RefSeq" id="XP_040878328.1">
    <property type="nucleotide sequence ID" value="XM_041024905.1"/>
</dbReference>
<evidence type="ECO:0000313" key="2">
    <source>
        <dbReference type="Proteomes" id="UP000030672"/>
    </source>
</evidence>
<proteinExistence type="predicted"/>
<dbReference type="Gene3D" id="3.90.190.10">
    <property type="entry name" value="Protein tyrosine phosphatase superfamily"/>
    <property type="match status" value="1"/>
</dbReference>
<dbReference type="HOGENOM" id="CLU_057546_2_0_1"/>
<dbReference type="Proteomes" id="UP000030672">
    <property type="component" value="Unassembled WGS sequence"/>
</dbReference>
<keyword evidence="2" id="KW-1185">Reference proteome</keyword>
<dbReference type="EMBL" id="KL584838">
    <property type="protein sequence ID" value="KEQ61305.1"/>
    <property type="molecule type" value="Genomic_DNA"/>
</dbReference>
<dbReference type="GeneID" id="63918278"/>
<evidence type="ECO:0000313" key="1">
    <source>
        <dbReference type="EMBL" id="KEQ61305.1"/>
    </source>
</evidence>
<sequence length="305" mass="34741">MSEYQEEKAPPLTTIANFRDVASLIENIKPGLLYRSANLDDASLEDLDNLRERYRIKSIIDLRGMNPWPMISTWQLPGKHNSDYTYQYPDCIACTSILGLRLHYIALAGPQYGKYVASQIGFWNKTKAIAEIAFMPESGVKNYKKLVDTKMCKERMAIPEAIMDHSFPQIKAVFKILVDPSSYPVLVLNRYGTDLVSMIVSMVLFVLDADTASIHRDYMQTYEELADSKQERLEYQRGLGVANDSLVDAYIPFVNSLDKYIRDKHGGIEQYLWKIGITQSELQTLRNTLQSGSSLSEKQGWLVDV</sequence>
<dbReference type="PANTHER" id="PTHR31126">
    <property type="entry name" value="TYROSINE-PROTEIN PHOSPHATASE"/>
    <property type="match status" value="1"/>
</dbReference>
<dbReference type="STRING" id="1043003.A0A074VKP5"/>
<dbReference type="Pfam" id="PF13350">
    <property type="entry name" value="Y_phosphatase3"/>
    <property type="match status" value="1"/>
</dbReference>
<accession>A0A074VKP5</accession>